<dbReference type="InterPro" id="IPR022642">
    <property type="entry name" value="CheR_C"/>
</dbReference>
<evidence type="ECO:0000256" key="5">
    <source>
        <dbReference type="ARBA" id="ARBA00022691"/>
    </source>
</evidence>
<organism evidence="7 8">
    <name type="scientific">Alkalibacter saccharofermentans DSM 14828</name>
    <dbReference type="NCBI Taxonomy" id="1120975"/>
    <lineage>
        <taxon>Bacteria</taxon>
        <taxon>Bacillati</taxon>
        <taxon>Bacillota</taxon>
        <taxon>Clostridia</taxon>
        <taxon>Eubacteriales</taxon>
        <taxon>Eubacteriaceae</taxon>
        <taxon>Alkalibacter</taxon>
    </lineage>
</organism>
<dbReference type="RefSeq" id="WP_073270487.1">
    <property type="nucleotide sequence ID" value="NZ_FQTU01000008.1"/>
</dbReference>
<dbReference type="PRINTS" id="PR00996">
    <property type="entry name" value="CHERMTFRASE"/>
</dbReference>
<comment type="catalytic activity">
    <reaction evidence="1">
        <text>L-glutamyl-[protein] + S-adenosyl-L-methionine = [protein]-L-glutamate 5-O-methyl ester + S-adenosyl-L-homocysteine</text>
        <dbReference type="Rhea" id="RHEA:24452"/>
        <dbReference type="Rhea" id="RHEA-COMP:10208"/>
        <dbReference type="Rhea" id="RHEA-COMP:10311"/>
        <dbReference type="ChEBI" id="CHEBI:29973"/>
        <dbReference type="ChEBI" id="CHEBI:57856"/>
        <dbReference type="ChEBI" id="CHEBI:59789"/>
        <dbReference type="ChEBI" id="CHEBI:82795"/>
        <dbReference type="EC" id="2.1.1.80"/>
    </reaction>
</comment>
<dbReference type="SUPFAM" id="SSF47757">
    <property type="entry name" value="Chemotaxis receptor methyltransferase CheR, N-terminal domain"/>
    <property type="match status" value="1"/>
</dbReference>
<dbReference type="Pfam" id="PF01739">
    <property type="entry name" value="CheR"/>
    <property type="match status" value="1"/>
</dbReference>
<dbReference type="SUPFAM" id="SSF53335">
    <property type="entry name" value="S-adenosyl-L-methionine-dependent methyltransferases"/>
    <property type="match status" value="1"/>
</dbReference>
<reference evidence="7 8" key="1">
    <citation type="submission" date="2016-11" db="EMBL/GenBank/DDBJ databases">
        <authorList>
            <person name="Jaros S."/>
            <person name="Januszkiewicz K."/>
            <person name="Wedrychowicz H."/>
        </authorList>
    </citation>
    <scope>NUCLEOTIDE SEQUENCE [LARGE SCALE GENOMIC DNA]</scope>
    <source>
        <strain evidence="7 8">DSM 14828</strain>
    </source>
</reference>
<dbReference type="GO" id="GO:0008983">
    <property type="term" value="F:protein-glutamate O-methyltransferase activity"/>
    <property type="evidence" value="ECO:0007669"/>
    <property type="project" value="UniProtKB-EC"/>
</dbReference>
<dbReference type="STRING" id="1120975.SAMN02746064_01393"/>
<accession>A0A1M4X1Q2</accession>
<feature type="domain" description="CheR-type methyltransferase" evidence="6">
    <location>
        <begin position="1"/>
        <end position="256"/>
    </location>
</feature>
<dbReference type="InterPro" id="IPR036804">
    <property type="entry name" value="CheR_N_sf"/>
</dbReference>
<dbReference type="Pfam" id="PF03705">
    <property type="entry name" value="CheR_N"/>
    <property type="match status" value="1"/>
</dbReference>
<dbReference type="EMBL" id="FQTU01000008">
    <property type="protein sequence ID" value="SHE87428.1"/>
    <property type="molecule type" value="Genomic_DNA"/>
</dbReference>
<evidence type="ECO:0000313" key="7">
    <source>
        <dbReference type="EMBL" id="SHE87428.1"/>
    </source>
</evidence>
<keyword evidence="3 7" id="KW-0489">Methyltransferase</keyword>
<evidence type="ECO:0000256" key="4">
    <source>
        <dbReference type="ARBA" id="ARBA00022679"/>
    </source>
</evidence>
<evidence type="ECO:0000259" key="6">
    <source>
        <dbReference type="PROSITE" id="PS50123"/>
    </source>
</evidence>
<dbReference type="EC" id="2.1.1.80" evidence="2"/>
<keyword evidence="8" id="KW-1185">Reference proteome</keyword>
<evidence type="ECO:0000313" key="8">
    <source>
        <dbReference type="Proteomes" id="UP000184251"/>
    </source>
</evidence>
<dbReference type="InterPro" id="IPR000780">
    <property type="entry name" value="CheR_MeTrfase"/>
</dbReference>
<dbReference type="Proteomes" id="UP000184251">
    <property type="component" value="Unassembled WGS sequence"/>
</dbReference>
<proteinExistence type="predicted"/>
<keyword evidence="5" id="KW-0949">S-adenosyl-L-methionine</keyword>
<evidence type="ECO:0000256" key="3">
    <source>
        <dbReference type="ARBA" id="ARBA00022603"/>
    </source>
</evidence>
<dbReference type="Gene3D" id="1.10.155.10">
    <property type="entry name" value="Chemotaxis receptor methyltransferase CheR, N-terminal domain"/>
    <property type="match status" value="1"/>
</dbReference>
<dbReference type="InterPro" id="IPR050903">
    <property type="entry name" value="Bact_Chemotaxis_MeTrfase"/>
</dbReference>
<gene>
    <name evidence="7" type="ORF">SAMN02746064_01393</name>
</gene>
<dbReference type="GO" id="GO:0032259">
    <property type="term" value="P:methylation"/>
    <property type="evidence" value="ECO:0007669"/>
    <property type="project" value="UniProtKB-KW"/>
</dbReference>
<dbReference type="InterPro" id="IPR029063">
    <property type="entry name" value="SAM-dependent_MTases_sf"/>
</dbReference>
<dbReference type="OrthoDB" id="9816309at2"/>
<dbReference type="PROSITE" id="PS50123">
    <property type="entry name" value="CHER"/>
    <property type="match status" value="1"/>
</dbReference>
<dbReference type="SMART" id="SM00138">
    <property type="entry name" value="MeTrc"/>
    <property type="match status" value="1"/>
</dbReference>
<dbReference type="PANTHER" id="PTHR24422">
    <property type="entry name" value="CHEMOTAXIS PROTEIN METHYLTRANSFERASE"/>
    <property type="match status" value="1"/>
</dbReference>
<evidence type="ECO:0000256" key="1">
    <source>
        <dbReference type="ARBA" id="ARBA00001541"/>
    </source>
</evidence>
<protein>
    <recommendedName>
        <fullName evidence="2">protein-glutamate O-methyltransferase</fullName>
        <ecNumber evidence="2">2.1.1.80</ecNumber>
    </recommendedName>
</protein>
<keyword evidence="4 7" id="KW-0808">Transferase</keyword>
<dbReference type="AlphaFoldDB" id="A0A1M4X1Q2"/>
<evidence type="ECO:0000256" key="2">
    <source>
        <dbReference type="ARBA" id="ARBA00012534"/>
    </source>
</evidence>
<name>A0A1M4X1Q2_9FIRM</name>
<dbReference type="InterPro" id="IPR022641">
    <property type="entry name" value="CheR_N"/>
</dbReference>
<dbReference type="Gene3D" id="3.40.50.150">
    <property type="entry name" value="Vaccinia Virus protein VP39"/>
    <property type="match status" value="1"/>
</dbReference>
<dbReference type="PANTHER" id="PTHR24422:SF19">
    <property type="entry name" value="CHEMOTAXIS PROTEIN METHYLTRANSFERASE"/>
    <property type="match status" value="1"/>
</dbReference>
<sequence length="256" mass="30324">MELEFDYFKKWVKDKLRVDLDSYKEKQLHRRIGTVMNSSGAKNLREYAELIQKDENVRRVFLDYITINVTEFYRNKEIFDEFEDGIKSVLVPRFKNLNIWSAACSIGAEPYTVALIMEKNNIKGYKILATDIDDTILERAREGKFKEKEIKNVPKPEIEKHFLIEEGQYHISENIKKKVHFKKHDLILDDYDKNFHAIICRNVTIYFKKETKIEIYKKINNSLEKGGIFFTGATESIYNPSSFGFRKLSTFLYEKV</sequence>